<feature type="transmembrane region" description="Helical" evidence="1">
    <location>
        <begin position="86"/>
        <end position="106"/>
    </location>
</feature>
<keyword evidence="1" id="KW-1133">Transmembrane helix</keyword>
<reference evidence="2 3" key="1">
    <citation type="submission" date="2016-11" db="EMBL/GenBank/DDBJ databases">
        <title>Trade-off between light-utilization and light-protection in marine flavobacteria.</title>
        <authorList>
            <person name="Kumagai Y."/>
        </authorList>
    </citation>
    <scope>NUCLEOTIDE SEQUENCE [LARGE SCALE GENOMIC DNA]</scope>
    <source>
        <strain evidence="2 3">ATCC 700397</strain>
    </source>
</reference>
<keyword evidence="3" id="KW-1185">Reference proteome</keyword>
<feature type="transmembrane region" description="Helical" evidence="1">
    <location>
        <begin position="143"/>
        <end position="161"/>
    </location>
</feature>
<dbReference type="Proteomes" id="UP000239522">
    <property type="component" value="Unassembled WGS sequence"/>
</dbReference>
<keyword evidence="1" id="KW-0472">Membrane</keyword>
<dbReference type="GO" id="GO:0016020">
    <property type="term" value="C:membrane"/>
    <property type="evidence" value="ECO:0007669"/>
    <property type="project" value="InterPro"/>
</dbReference>
<sequence>MAGVYSIIEKIYNLARKPFSIYQTFMLPKISQQIQIDKEIAKKTIKNTYFFVILFMFIEVVLIYWFREEIIEYFTLTNVSLLKNLLIFSLIGIVLVIVNCPIFLYLTALDRKQVLMRISLTAPVFGIIFGVAFIYTFGITGSIFTVIFIELYYTVSLLLIYKKDKLTK</sequence>
<organism evidence="2 3">
    <name type="scientific">Polaribacter filamentus</name>
    <dbReference type="NCBI Taxonomy" id="53483"/>
    <lineage>
        <taxon>Bacteria</taxon>
        <taxon>Pseudomonadati</taxon>
        <taxon>Bacteroidota</taxon>
        <taxon>Flavobacteriia</taxon>
        <taxon>Flavobacteriales</taxon>
        <taxon>Flavobacteriaceae</taxon>
    </lineage>
</organism>
<proteinExistence type="predicted"/>
<feature type="transmembrane region" description="Helical" evidence="1">
    <location>
        <begin position="48"/>
        <end position="66"/>
    </location>
</feature>
<protein>
    <recommendedName>
        <fullName evidence="4">Polysaccharide biosynthesis protein C-terminal domain-containing protein</fullName>
    </recommendedName>
</protein>
<name>A0A2S7L027_9FLAO</name>
<evidence type="ECO:0000256" key="1">
    <source>
        <dbReference type="SAM" id="Phobius"/>
    </source>
</evidence>
<dbReference type="Pfam" id="PF01554">
    <property type="entry name" value="MatE"/>
    <property type="match status" value="1"/>
</dbReference>
<dbReference type="AlphaFoldDB" id="A0A2S7L027"/>
<evidence type="ECO:0000313" key="3">
    <source>
        <dbReference type="Proteomes" id="UP000239522"/>
    </source>
</evidence>
<dbReference type="GO" id="GO:0015297">
    <property type="term" value="F:antiporter activity"/>
    <property type="evidence" value="ECO:0007669"/>
    <property type="project" value="InterPro"/>
</dbReference>
<comment type="caution">
    <text evidence="2">The sequence shown here is derived from an EMBL/GenBank/DDBJ whole genome shotgun (WGS) entry which is preliminary data.</text>
</comment>
<evidence type="ECO:0008006" key="4">
    <source>
        <dbReference type="Google" id="ProtNLM"/>
    </source>
</evidence>
<feature type="transmembrane region" description="Helical" evidence="1">
    <location>
        <begin position="118"/>
        <end position="137"/>
    </location>
</feature>
<dbReference type="InterPro" id="IPR002528">
    <property type="entry name" value="MATE_fam"/>
</dbReference>
<gene>
    <name evidence="2" type="ORF">BST83_14860</name>
</gene>
<dbReference type="EMBL" id="MQUA01000013">
    <property type="protein sequence ID" value="PQB08265.1"/>
    <property type="molecule type" value="Genomic_DNA"/>
</dbReference>
<evidence type="ECO:0000313" key="2">
    <source>
        <dbReference type="EMBL" id="PQB08265.1"/>
    </source>
</evidence>
<accession>A0A2S7L027</accession>
<keyword evidence="1" id="KW-0812">Transmembrane</keyword>
<dbReference type="GO" id="GO:0042910">
    <property type="term" value="F:xenobiotic transmembrane transporter activity"/>
    <property type="evidence" value="ECO:0007669"/>
    <property type="project" value="InterPro"/>
</dbReference>